<protein>
    <submittedName>
        <fullName evidence="1">Uncharacterized protein</fullName>
    </submittedName>
</protein>
<evidence type="ECO:0000313" key="1">
    <source>
        <dbReference type="EMBL" id="KAG6945606.1"/>
    </source>
</evidence>
<proteinExistence type="predicted"/>
<dbReference type="Proteomes" id="UP000709295">
    <property type="component" value="Unassembled WGS sequence"/>
</dbReference>
<dbReference type="EMBL" id="JAENGY010002067">
    <property type="protein sequence ID" value="KAG6945606.1"/>
    <property type="molecule type" value="Genomic_DNA"/>
</dbReference>
<gene>
    <name evidence="1" type="ORF">JG688_00016477</name>
</gene>
<reference evidence="1" key="1">
    <citation type="submission" date="2021-01" db="EMBL/GenBank/DDBJ databases">
        <title>Phytophthora aleatoria, a newly-described species from Pinus radiata is distinct from Phytophthora cactorum isolates based on comparative genomics.</title>
        <authorList>
            <person name="Mcdougal R."/>
            <person name="Panda P."/>
            <person name="Williams N."/>
            <person name="Studholme D.J."/>
        </authorList>
    </citation>
    <scope>NUCLEOTIDE SEQUENCE</scope>
    <source>
        <strain evidence="1">NZFS 4037</strain>
    </source>
</reference>
<comment type="caution">
    <text evidence="1">The sequence shown here is derived from an EMBL/GenBank/DDBJ whole genome shotgun (WGS) entry which is preliminary data.</text>
</comment>
<keyword evidence="2" id="KW-1185">Reference proteome</keyword>
<organism evidence="1 2">
    <name type="scientific">Phytophthora aleatoria</name>
    <dbReference type="NCBI Taxonomy" id="2496075"/>
    <lineage>
        <taxon>Eukaryota</taxon>
        <taxon>Sar</taxon>
        <taxon>Stramenopiles</taxon>
        <taxon>Oomycota</taxon>
        <taxon>Peronosporomycetes</taxon>
        <taxon>Peronosporales</taxon>
        <taxon>Peronosporaceae</taxon>
        <taxon>Phytophthora</taxon>
    </lineage>
</organism>
<evidence type="ECO:0000313" key="2">
    <source>
        <dbReference type="Proteomes" id="UP000709295"/>
    </source>
</evidence>
<accession>A0A8J5LW69</accession>
<sequence length="273" mass="31020">MEAASTTEEPPDEVTASTPVSAVTTATVCEKRAVLRAIEGMSERVASRTQGIPRWTLNDGRKSAESIFSYTGSEMTLARTPGRREVIPFGIELITSMKTTRRDSEVLTAKTMASFVRDEYHEWLEGYVEGQNDTVIAFESLLRCFAYRHGFVQRTRSGLRVKVLFKLFLLLNKLADLITVRDDFAKAFKETQWFLCLRWVQYGRNRDLLRHIAYPKCCQRKENGRQSQKHSTRLTAVCTVCADGRKLRLLFIVHGEPGGTIEQNELQTYPQGA</sequence>
<name>A0A8J5LW69_9STRA</name>
<dbReference type="AlphaFoldDB" id="A0A8J5LW69"/>